<organism evidence="2 3">
    <name type="scientific">Duncaniella freteri</name>
    <dbReference type="NCBI Taxonomy" id="2530391"/>
    <lineage>
        <taxon>Bacteria</taxon>
        <taxon>Pseudomonadati</taxon>
        <taxon>Bacteroidota</taxon>
        <taxon>Bacteroidia</taxon>
        <taxon>Bacteroidales</taxon>
        <taxon>Muribaculaceae</taxon>
        <taxon>Duncaniella</taxon>
    </lineage>
</organism>
<dbReference type="Pfam" id="PF13149">
    <property type="entry name" value="Mfa_like_1"/>
    <property type="match status" value="1"/>
</dbReference>
<evidence type="ECO:0000313" key="3">
    <source>
        <dbReference type="Proteomes" id="UP000297635"/>
    </source>
</evidence>
<keyword evidence="1" id="KW-0732">Signal</keyword>
<dbReference type="InterPro" id="IPR025049">
    <property type="entry name" value="Mfa-like_1"/>
</dbReference>
<dbReference type="InterPro" id="IPR042278">
    <property type="entry name" value="Mfa-like_1_N"/>
</dbReference>
<gene>
    <name evidence="2" type="ORF">EZ315_04355</name>
</gene>
<dbReference type="Gene3D" id="2.60.40.2620">
    <property type="entry name" value="Fimbrillin-like"/>
    <property type="match status" value="1"/>
</dbReference>
<protein>
    <submittedName>
        <fullName evidence="2">Fimbrillin family protein</fullName>
    </submittedName>
</protein>
<dbReference type="AlphaFoldDB" id="A0A4Z0V6P2"/>
<dbReference type="GeneID" id="82149014"/>
<name>A0A4Z0V6P2_9BACT</name>
<keyword evidence="3" id="KW-1185">Reference proteome</keyword>
<comment type="caution">
    <text evidence="2">The sequence shown here is derived from an EMBL/GenBank/DDBJ whole genome shotgun (WGS) entry which is preliminary data.</text>
</comment>
<dbReference type="CDD" id="cd13120">
    <property type="entry name" value="BF2867_like_N"/>
    <property type="match status" value="1"/>
</dbReference>
<accession>A0A4Z0V6P2</accession>
<dbReference type="EMBL" id="SJSA01000001">
    <property type="protein sequence ID" value="TGG39967.1"/>
    <property type="molecule type" value="Genomic_DNA"/>
</dbReference>
<proteinExistence type="predicted"/>
<dbReference type="Proteomes" id="UP000297635">
    <property type="component" value="Unassembled WGS sequence"/>
</dbReference>
<evidence type="ECO:0000256" key="1">
    <source>
        <dbReference type="SAM" id="SignalP"/>
    </source>
</evidence>
<reference evidence="2 3" key="1">
    <citation type="submission" date="2019-02" db="EMBL/GenBank/DDBJ databases">
        <title>Isolation and identification of novel species under the genus Muribaculum.</title>
        <authorList>
            <person name="Miyake S."/>
            <person name="Ding Y."/>
            <person name="Low A."/>
            <person name="Soh M."/>
            <person name="Seedorf H."/>
        </authorList>
    </citation>
    <scope>NUCLEOTIDE SEQUENCE [LARGE SCALE GENOMIC DNA]</scope>
    <source>
        <strain evidence="2 3">TLL-A3</strain>
    </source>
</reference>
<dbReference type="RefSeq" id="WP_135470933.1">
    <property type="nucleotide sequence ID" value="NZ_CASJDB010000015.1"/>
</dbReference>
<dbReference type="PROSITE" id="PS51257">
    <property type="entry name" value="PROKAR_LIPOPROTEIN"/>
    <property type="match status" value="1"/>
</dbReference>
<feature type="chain" id="PRO_5021246740" evidence="1">
    <location>
        <begin position="28"/>
        <end position="427"/>
    </location>
</feature>
<evidence type="ECO:0000313" key="2">
    <source>
        <dbReference type="EMBL" id="TGG39967.1"/>
    </source>
</evidence>
<feature type="signal peptide" evidence="1">
    <location>
        <begin position="1"/>
        <end position="27"/>
    </location>
</feature>
<sequence length="427" mass="46808">MNNSRVKLSYAAKCAMAFSGLILSSCAADEVEVVNHGTEITFTTRVSRATEIDIKNFNGFYVYADAAGYPTMFINGDEAKPLSDPDSNGHNSFGLENKYYWPSDVETIRFWAYGPSGKRDEGGLNVTPQITVNSQAFSDVTPLQSLTDGGKDQRDFVVAYTEVERGSATGMAVNLQFNHAFAQVLVNAKLGEEGNRVHVKGAWIMNVASKGGLTFSEESQYDDVNHMKWGPSYSNLTSYGYVLTQPDILNKIEYTPLIGGKDNSSLMLVPQKRGKVTFTDNKADKGAYIMVLCRVEAEHKGATHVEGEDETKATTGNDAIFVEDDKHYHQLFPAPVNGKFDKDKYGYVCVPVDIEWKPGHKYVYNLVFCGKTSGAGIYPPNPGEGFPSDNVIPTPDGDEGKVILNDPISFDVSVGSWTEITDTPDVQ</sequence>